<dbReference type="Proteomes" id="UP001060085">
    <property type="component" value="Linkage Group LG05"/>
</dbReference>
<organism evidence="1 2">
    <name type="scientific">Catharanthus roseus</name>
    <name type="common">Madagascar periwinkle</name>
    <name type="synonym">Vinca rosea</name>
    <dbReference type="NCBI Taxonomy" id="4058"/>
    <lineage>
        <taxon>Eukaryota</taxon>
        <taxon>Viridiplantae</taxon>
        <taxon>Streptophyta</taxon>
        <taxon>Embryophyta</taxon>
        <taxon>Tracheophyta</taxon>
        <taxon>Spermatophyta</taxon>
        <taxon>Magnoliopsida</taxon>
        <taxon>eudicotyledons</taxon>
        <taxon>Gunneridae</taxon>
        <taxon>Pentapetalae</taxon>
        <taxon>asterids</taxon>
        <taxon>lamiids</taxon>
        <taxon>Gentianales</taxon>
        <taxon>Apocynaceae</taxon>
        <taxon>Rauvolfioideae</taxon>
        <taxon>Vinceae</taxon>
        <taxon>Catharanthinae</taxon>
        <taxon>Catharanthus</taxon>
    </lineage>
</organism>
<protein>
    <submittedName>
        <fullName evidence="1">Uncharacterized protein</fullName>
    </submittedName>
</protein>
<accession>A0ACC0AWL6</accession>
<evidence type="ECO:0000313" key="1">
    <source>
        <dbReference type="EMBL" id="KAI5664939.1"/>
    </source>
</evidence>
<sequence length="179" mass="20919">MSCLNFKHLFPATKPWKKLFTNKLIQTKLLYNLNFKRSKTRFKKSKKRIICAWPTLGVRRSRFKPKRKPYPKALGHDFQKSHHHRSSYIDHQLLFIEPTVKKQAAASASNSSGINKEKEVEEMGHSGEVYIGDSADDMWESLVLASPQMMNGINEKADEFIAKFRAEMRLQERLARRRL</sequence>
<evidence type="ECO:0000313" key="2">
    <source>
        <dbReference type="Proteomes" id="UP001060085"/>
    </source>
</evidence>
<keyword evidence="2" id="KW-1185">Reference proteome</keyword>
<comment type="caution">
    <text evidence="1">The sequence shown here is derived from an EMBL/GenBank/DDBJ whole genome shotgun (WGS) entry which is preliminary data.</text>
</comment>
<reference evidence="2" key="1">
    <citation type="journal article" date="2023" name="Nat. Plants">
        <title>Single-cell RNA sequencing provides a high-resolution roadmap for understanding the multicellular compartmentation of specialized metabolism.</title>
        <authorList>
            <person name="Sun S."/>
            <person name="Shen X."/>
            <person name="Li Y."/>
            <person name="Li Y."/>
            <person name="Wang S."/>
            <person name="Li R."/>
            <person name="Zhang H."/>
            <person name="Shen G."/>
            <person name="Guo B."/>
            <person name="Wei J."/>
            <person name="Xu J."/>
            <person name="St-Pierre B."/>
            <person name="Chen S."/>
            <person name="Sun C."/>
        </authorList>
    </citation>
    <scope>NUCLEOTIDE SEQUENCE [LARGE SCALE GENOMIC DNA]</scope>
</reference>
<gene>
    <name evidence="1" type="ORF">M9H77_24262</name>
</gene>
<name>A0ACC0AWL6_CATRO</name>
<proteinExistence type="predicted"/>
<dbReference type="EMBL" id="CM044705">
    <property type="protein sequence ID" value="KAI5664939.1"/>
    <property type="molecule type" value="Genomic_DNA"/>
</dbReference>